<sequence>MFTGPYLLRKTNLVVFFYDMTPQHCSEVIEDFENAFENEKYCDVIIIAGEDPDIKELRANSFVLRVRCSYFERAFSNDWEEKDDDGNYVFKKPNIASEVFQLILRYLYTGLIDYDNHNKEISKDDSSWSSEDLSNVKLALKEFIPLIRFYDISREDFYLKVYPYKDLLPQDLLSDILRYHMVPNSTPMLNFKSTRIRKVDSVLVNFNVFKLFMKWIDKKDNNYGKNMPYQFILLLRGTRDGFDASKFHQLCDGTGATISFARIQNSNKQIIGGYNPLDWYQNSAYAITNDSFLFNITNIDSLNSAQISRCNNSSYAVYYHPNYGPTFGNGHDLRTQGNVWYTSFGNAYPSINLSGNFTIDEYEVFKVVKKSSQS</sequence>
<evidence type="ECO:0008006" key="5">
    <source>
        <dbReference type="Google" id="ProtNLM"/>
    </source>
</evidence>
<evidence type="ECO:0000313" key="3">
    <source>
        <dbReference type="EMBL" id="CAB5364854.1"/>
    </source>
</evidence>
<reference evidence="3" key="1">
    <citation type="submission" date="2020-05" db="EMBL/GenBank/DDBJ databases">
        <authorList>
            <person name="Rincon C."/>
            <person name="Sanders R I."/>
            <person name="Robbins C."/>
            <person name="Chaturvedi A."/>
        </authorList>
    </citation>
    <scope>NUCLEOTIDE SEQUENCE</scope>
    <source>
        <strain evidence="3">CHB12</strain>
    </source>
</reference>
<gene>
    <name evidence="3" type="ORF">CHRIB12_LOCUS10179</name>
</gene>
<evidence type="ECO:0000259" key="2">
    <source>
        <dbReference type="PROSITE" id="PS51886"/>
    </source>
</evidence>
<dbReference type="Pfam" id="PF07534">
    <property type="entry name" value="TLD"/>
    <property type="match status" value="1"/>
</dbReference>
<evidence type="ECO:0000259" key="1">
    <source>
        <dbReference type="PROSITE" id="PS50097"/>
    </source>
</evidence>
<dbReference type="PROSITE" id="PS51886">
    <property type="entry name" value="TLDC"/>
    <property type="match status" value="1"/>
</dbReference>
<protein>
    <recommendedName>
        <fullName evidence="5">Kelch-like protein 17</fullName>
    </recommendedName>
</protein>
<dbReference type="EMBL" id="CAGKOT010000020">
    <property type="protein sequence ID" value="CAB5364854.1"/>
    <property type="molecule type" value="Genomic_DNA"/>
</dbReference>
<dbReference type="SMART" id="SM00584">
    <property type="entry name" value="TLDc"/>
    <property type="match status" value="1"/>
</dbReference>
<dbReference type="Pfam" id="PF00651">
    <property type="entry name" value="BTB"/>
    <property type="match status" value="1"/>
</dbReference>
<name>A0A915Z730_9GLOM</name>
<dbReference type="InterPro" id="IPR000210">
    <property type="entry name" value="BTB/POZ_dom"/>
</dbReference>
<proteinExistence type="predicted"/>
<comment type="caution">
    <text evidence="3">The sequence shown here is derived from an EMBL/GenBank/DDBJ whole genome shotgun (WGS) entry which is preliminary data.</text>
</comment>
<dbReference type="VEuPathDB" id="FungiDB:RhiirFUN_019906"/>
<dbReference type="PANTHER" id="PTHR24410">
    <property type="entry name" value="HL07962P-RELATED"/>
    <property type="match status" value="1"/>
</dbReference>
<dbReference type="InterPro" id="IPR051481">
    <property type="entry name" value="BTB-POZ/Galectin-3-binding"/>
</dbReference>
<dbReference type="CDD" id="cd18186">
    <property type="entry name" value="BTB_POZ_ZBTB_KLHL-like"/>
    <property type="match status" value="1"/>
</dbReference>
<accession>A0A915Z730</accession>
<evidence type="ECO:0000313" key="4">
    <source>
        <dbReference type="Proteomes" id="UP000684084"/>
    </source>
</evidence>
<dbReference type="Proteomes" id="UP000684084">
    <property type="component" value="Unassembled WGS sequence"/>
</dbReference>
<dbReference type="InterPro" id="IPR006571">
    <property type="entry name" value="TLDc_dom"/>
</dbReference>
<organism evidence="3 4">
    <name type="scientific">Rhizophagus irregularis</name>
    <dbReference type="NCBI Taxonomy" id="588596"/>
    <lineage>
        <taxon>Eukaryota</taxon>
        <taxon>Fungi</taxon>
        <taxon>Fungi incertae sedis</taxon>
        <taxon>Mucoromycota</taxon>
        <taxon>Glomeromycotina</taxon>
        <taxon>Glomeromycetes</taxon>
        <taxon>Glomerales</taxon>
        <taxon>Glomeraceae</taxon>
        <taxon>Rhizophagus</taxon>
    </lineage>
</organism>
<dbReference type="PROSITE" id="PS50097">
    <property type="entry name" value="BTB"/>
    <property type="match status" value="1"/>
</dbReference>
<dbReference type="OrthoDB" id="298084at2759"/>
<feature type="domain" description="BTB" evidence="1">
    <location>
        <begin position="42"/>
        <end position="116"/>
    </location>
</feature>
<dbReference type="PANTHER" id="PTHR24410:SF23">
    <property type="entry name" value="BTB DOMAIN-CONTAINING PROTEIN-RELATED"/>
    <property type="match status" value="1"/>
</dbReference>
<feature type="domain" description="TLDc" evidence="2">
    <location>
        <begin position="202"/>
        <end position="368"/>
    </location>
</feature>
<dbReference type="SMART" id="SM00225">
    <property type="entry name" value="BTB"/>
    <property type="match status" value="1"/>
</dbReference>
<dbReference type="AlphaFoldDB" id="A0A915Z730"/>